<keyword evidence="3" id="KW-1185">Reference proteome</keyword>
<evidence type="ECO:0000256" key="1">
    <source>
        <dbReference type="ARBA" id="ARBA00022679"/>
    </source>
</evidence>
<protein>
    <submittedName>
        <fullName evidence="2">Uncharacterized protein</fullName>
    </submittedName>
</protein>
<dbReference type="Proteomes" id="UP001583172">
    <property type="component" value="Unassembled WGS sequence"/>
</dbReference>
<dbReference type="InterPro" id="IPR002213">
    <property type="entry name" value="UDP_glucos_trans"/>
</dbReference>
<keyword evidence="1" id="KW-0808">Transferase</keyword>
<dbReference type="SUPFAM" id="SSF53756">
    <property type="entry name" value="UDP-Glycosyltransferase/glycogen phosphorylase"/>
    <property type="match status" value="1"/>
</dbReference>
<evidence type="ECO:0000313" key="2">
    <source>
        <dbReference type="EMBL" id="KAL1835483.1"/>
    </source>
</evidence>
<dbReference type="Gene3D" id="3.40.50.2000">
    <property type="entry name" value="Glycogen Phosphorylase B"/>
    <property type="match status" value="2"/>
</dbReference>
<dbReference type="EMBL" id="JAZGSY010000640">
    <property type="protein sequence ID" value="KAL1835483.1"/>
    <property type="molecule type" value="Genomic_DNA"/>
</dbReference>
<dbReference type="PANTHER" id="PTHR48050">
    <property type="entry name" value="STEROL 3-BETA-GLUCOSYLTRANSFERASE"/>
    <property type="match status" value="1"/>
</dbReference>
<sequence>MTRIILTHNAEFGQATVFMAVGHALQQLDPDIEIHVVSYRSIADEITSASEQSVRSAKETHGKAARPWKFHALCEPGWKEAFMEANKDNFMGRIFENPPGFFNTIALFRHVKSIMLPWDGPKIVNGYKHFATLAEEIRPDLVVVDSLFAIGLTACRGLGLKHVVLSPNTLKDFAAALQPRGAFFWKYPVLGSGFSYPVPLHQKPLNIAYCLIQVFFSLIHGPTRKTQQYIRKELNADLISMENLMLWPLPGQQILVATRPELEFPLSYIPEHLKSCGPIIRPVVPVVEVDPELATWLGRGPTVFICLGTHRFFYEDEAVEMATAIKQLLDTAKEKAEIAGIQGKLQVLWKLKKPGEQALFGKGADYPTEKGSRVYEVLGDAMESDQVRIVDWIKPNPAAVLQMGTVVCSVNHGGANSFYDGVTSSIPQIIIPAWLDCYDFARRAEILGIGLWASKTSMPHCVAKELGPALVEVVLGPRAEDMRKKVRELQELCIKNPGAEIAARAILDEAEGKNTK</sequence>
<organism evidence="2 3">
    <name type="scientific">Humicola insolens</name>
    <name type="common">Soft-rot fungus</name>
    <dbReference type="NCBI Taxonomy" id="85995"/>
    <lineage>
        <taxon>Eukaryota</taxon>
        <taxon>Fungi</taxon>
        <taxon>Dikarya</taxon>
        <taxon>Ascomycota</taxon>
        <taxon>Pezizomycotina</taxon>
        <taxon>Sordariomycetes</taxon>
        <taxon>Sordariomycetidae</taxon>
        <taxon>Sordariales</taxon>
        <taxon>Chaetomiaceae</taxon>
        <taxon>Mycothermus</taxon>
    </lineage>
</organism>
<reference evidence="2 3" key="1">
    <citation type="journal article" date="2024" name="Commun. Biol.">
        <title>Comparative genomic analysis of thermophilic fungi reveals convergent evolutionary adaptations and gene losses.</title>
        <authorList>
            <person name="Steindorff A.S."/>
            <person name="Aguilar-Pontes M.V."/>
            <person name="Robinson A.J."/>
            <person name="Andreopoulos B."/>
            <person name="LaButti K."/>
            <person name="Kuo A."/>
            <person name="Mondo S."/>
            <person name="Riley R."/>
            <person name="Otillar R."/>
            <person name="Haridas S."/>
            <person name="Lipzen A."/>
            <person name="Grimwood J."/>
            <person name="Schmutz J."/>
            <person name="Clum A."/>
            <person name="Reid I.D."/>
            <person name="Moisan M.C."/>
            <person name="Butler G."/>
            <person name="Nguyen T.T.M."/>
            <person name="Dewar K."/>
            <person name="Conant G."/>
            <person name="Drula E."/>
            <person name="Henrissat B."/>
            <person name="Hansel C."/>
            <person name="Singer S."/>
            <person name="Hutchinson M.I."/>
            <person name="de Vries R.P."/>
            <person name="Natvig D.O."/>
            <person name="Powell A.J."/>
            <person name="Tsang A."/>
            <person name="Grigoriev I.V."/>
        </authorList>
    </citation>
    <scope>NUCLEOTIDE SEQUENCE [LARGE SCALE GENOMIC DNA]</scope>
    <source>
        <strain evidence="2 3">CBS 620.91</strain>
    </source>
</reference>
<name>A0ABR3V132_HUMIN</name>
<dbReference type="InterPro" id="IPR050426">
    <property type="entry name" value="Glycosyltransferase_28"/>
</dbReference>
<gene>
    <name evidence="2" type="ORF">VTJ49DRAFT_6631</name>
</gene>
<dbReference type="PANTHER" id="PTHR48050:SF13">
    <property type="entry name" value="STEROL 3-BETA-GLUCOSYLTRANSFERASE UGT80A2"/>
    <property type="match status" value="1"/>
</dbReference>
<evidence type="ECO:0000313" key="3">
    <source>
        <dbReference type="Proteomes" id="UP001583172"/>
    </source>
</evidence>
<proteinExistence type="predicted"/>
<accession>A0ABR3V132</accession>
<comment type="caution">
    <text evidence="2">The sequence shown here is derived from an EMBL/GenBank/DDBJ whole genome shotgun (WGS) entry which is preliminary data.</text>
</comment>
<dbReference type="Pfam" id="PF00201">
    <property type="entry name" value="UDPGT"/>
    <property type="match status" value="1"/>
</dbReference>